<name>A0ABN2QKD7_9ACTN</name>
<dbReference type="Pfam" id="PF17932">
    <property type="entry name" value="TetR_C_24"/>
    <property type="match status" value="1"/>
</dbReference>
<accession>A0ABN2QKD7</accession>
<proteinExistence type="predicted"/>
<dbReference type="PANTHER" id="PTHR30055:SF234">
    <property type="entry name" value="HTH-TYPE TRANSCRIPTIONAL REGULATOR BETI"/>
    <property type="match status" value="1"/>
</dbReference>
<dbReference type="PRINTS" id="PR00455">
    <property type="entry name" value="HTHTETR"/>
</dbReference>
<organism evidence="7 8">
    <name type="scientific">Nocardioides panacihumi</name>
    <dbReference type="NCBI Taxonomy" id="400774"/>
    <lineage>
        <taxon>Bacteria</taxon>
        <taxon>Bacillati</taxon>
        <taxon>Actinomycetota</taxon>
        <taxon>Actinomycetes</taxon>
        <taxon>Propionibacteriales</taxon>
        <taxon>Nocardioidaceae</taxon>
        <taxon>Nocardioides</taxon>
    </lineage>
</organism>
<dbReference type="Gene3D" id="1.10.357.10">
    <property type="entry name" value="Tetracycline Repressor, domain 2"/>
    <property type="match status" value="1"/>
</dbReference>
<evidence type="ECO:0000256" key="5">
    <source>
        <dbReference type="SAM" id="MobiDB-lite"/>
    </source>
</evidence>
<dbReference type="InterPro" id="IPR050109">
    <property type="entry name" value="HTH-type_TetR-like_transc_reg"/>
</dbReference>
<feature type="domain" description="HTH tetR-type" evidence="6">
    <location>
        <begin position="62"/>
        <end position="122"/>
    </location>
</feature>
<sequence>MSLDKHRLHGSLFRIPDLSVSITGRDAPRLDPSSIRDLTLWEPPAMTTDSAPAPAPRRGRPGYDQATVLRRAIDLFNRQGYDATSMGDLAAELGFTKSAIYHHVPSKTHLLKEGLDEALDNLSAVLDRADADRSGSAYERLREAVRGSIEVLVDHLPAVTLLLRVRGNGEVEQEALRRRRIIDDRLAELVQAAVAEGALIDDLDPYLISRLLFGMVNSLVEWVRPDGRYDARQLADAVAAVAFDGLVRR</sequence>
<evidence type="ECO:0000313" key="7">
    <source>
        <dbReference type="EMBL" id="GAA1954061.1"/>
    </source>
</evidence>
<dbReference type="InterPro" id="IPR041490">
    <property type="entry name" value="KstR2_TetR_C"/>
</dbReference>
<feature type="DNA-binding region" description="H-T-H motif" evidence="4">
    <location>
        <begin position="85"/>
        <end position="104"/>
    </location>
</feature>
<dbReference type="SUPFAM" id="SSF46689">
    <property type="entry name" value="Homeodomain-like"/>
    <property type="match status" value="1"/>
</dbReference>
<keyword evidence="8" id="KW-1185">Reference proteome</keyword>
<keyword evidence="1" id="KW-0805">Transcription regulation</keyword>
<dbReference type="Gene3D" id="1.10.10.60">
    <property type="entry name" value="Homeodomain-like"/>
    <property type="match status" value="1"/>
</dbReference>
<dbReference type="SUPFAM" id="SSF48498">
    <property type="entry name" value="Tetracyclin repressor-like, C-terminal domain"/>
    <property type="match status" value="1"/>
</dbReference>
<dbReference type="EMBL" id="BAAAPB010000001">
    <property type="protein sequence ID" value="GAA1954061.1"/>
    <property type="molecule type" value="Genomic_DNA"/>
</dbReference>
<dbReference type="Proteomes" id="UP001500571">
    <property type="component" value="Unassembled WGS sequence"/>
</dbReference>
<comment type="caution">
    <text evidence="7">The sequence shown here is derived from an EMBL/GenBank/DDBJ whole genome shotgun (WGS) entry which is preliminary data.</text>
</comment>
<reference evidence="7 8" key="1">
    <citation type="journal article" date="2019" name="Int. J. Syst. Evol. Microbiol.">
        <title>The Global Catalogue of Microorganisms (GCM) 10K type strain sequencing project: providing services to taxonomists for standard genome sequencing and annotation.</title>
        <authorList>
            <consortium name="The Broad Institute Genomics Platform"/>
            <consortium name="The Broad Institute Genome Sequencing Center for Infectious Disease"/>
            <person name="Wu L."/>
            <person name="Ma J."/>
        </authorList>
    </citation>
    <scope>NUCLEOTIDE SEQUENCE [LARGE SCALE GENOMIC DNA]</scope>
    <source>
        <strain evidence="7 8">JCM 15309</strain>
    </source>
</reference>
<evidence type="ECO:0000259" key="6">
    <source>
        <dbReference type="PROSITE" id="PS50977"/>
    </source>
</evidence>
<keyword evidence="2 4" id="KW-0238">DNA-binding</keyword>
<dbReference type="InterPro" id="IPR036271">
    <property type="entry name" value="Tet_transcr_reg_TetR-rel_C_sf"/>
</dbReference>
<dbReference type="PANTHER" id="PTHR30055">
    <property type="entry name" value="HTH-TYPE TRANSCRIPTIONAL REGULATOR RUTR"/>
    <property type="match status" value="1"/>
</dbReference>
<keyword evidence="3" id="KW-0804">Transcription</keyword>
<dbReference type="InterPro" id="IPR009057">
    <property type="entry name" value="Homeodomain-like_sf"/>
</dbReference>
<dbReference type="Pfam" id="PF00440">
    <property type="entry name" value="TetR_N"/>
    <property type="match status" value="1"/>
</dbReference>
<dbReference type="PROSITE" id="PS50977">
    <property type="entry name" value="HTH_TETR_2"/>
    <property type="match status" value="1"/>
</dbReference>
<feature type="region of interest" description="Disordered" evidence="5">
    <location>
        <begin position="41"/>
        <end position="62"/>
    </location>
</feature>
<protein>
    <submittedName>
        <fullName evidence="7">TetR/AcrR family transcriptional regulator</fullName>
    </submittedName>
</protein>
<evidence type="ECO:0000256" key="3">
    <source>
        <dbReference type="ARBA" id="ARBA00023163"/>
    </source>
</evidence>
<evidence type="ECO:0000256" key="1">
    <source>
        <dbReference type="ARBA" id="ARBA00023015"/>
    </source>
</evidence>
<gene>
    <name evidence="7" type="ORF">GCM10009798_11590</name>
</gene>
<dbReference type="InterPro" id="IPR001647">
    <property type="entry name" value="HTH_TetR"/>
</dbReference>
<evidence type="ECO:0000256" key="2">
    <source>
        <dbReference type="ARBA" id="ARBA00023125"/>
    </source>
</evidence>
<evidence type="ECO:0000256" key="4">
    <source>
        <dbReference type="PROSITE-ProRule" id="PRU00335"/>
    </source>
</evidence>
<evidence type="ECO:0000313" key="8">
    <source>
        <dbReference type="Proteomes" id="UP001500571"/>
    </source>
</evidence>